<dbReference type="Proteomes" id="UP001295423">
    <property type="component" value="Unassembled WGS sequence"/>
</dbReference>
<protein>
    <submittedName>
        <fullName evidence="3">Uncharacterized protein</fullName>
    </submittedName>
</protein>
<evidence type="ECO:0000256" key="2">
    <source>
        <dbReference type="SAM" id="Phobius"/>
    </source>
</evidence>
<evidence type="ECO:0000313" key="3">
    <source>
        <dbReference type="EMBL" id="CAJ1954850.1"/>
    </source>
</evidence>
<reference evidence="3" key="1">
    <citation type="submission" date="2023-08" db="EMBL/GenBank/DDBJ databases">
        <authorList>
            <person name="Audoor S."/>
            <person name="Bilcke G."/>
        </authorList>
    </citation>
    <scope>NUCLEOTIDE SEQUENCE</scope>
</reference>
<dbReference type="EMBL" id="CAKOGP040001870">
    <property type="protein sequence ID" value="CAJ1954850.1"/>
    <property type="molecule type" value="Genomic_DNA"/>
</dbReference>
<evidence type="ECO:0000256" key="1">
    <source>
        <dbReference type="SAM" id="MobiDB-lite"/>
    </source>
</evidence>
<keyword evidence="2" id="KW-0812">Transmembrane</keyword>
<feature type="transmembrane region" description="Helical" evidence="2">
    <location>
        <begin position="95"/>
        <end position="116"/>
    </location>
</feature>
<keyword evidence="2" id="KW-0472">Membrane</keyword>
<dbReference type="AlphaFoldDB" id="A0AAD2PVE7"/>
<feature type="compositionally biased region" description="Polar residues" evidence="1">
    <location>
        <begin position="1"/>
        <end position="11"/>
    </location>
</feature>
<proteinExistence type="predicted"/>
<gene>
    <name evidence="3" type="ORF">CYCCA115_LOCUS15442</name>
</gene>
<keyword evidence="4" id="KW-1185">Reference proteome</keyword>
<feature type="compositionally biased region" description="Basic and acidic residues" evidence="1">
    <location>
        <begin position="295"/>
        <end position="313"/>
    </location>
</feature>
<feature type="transmembrane region" description="Helical" evidence="2">
    <location>
        <begin position="166"/>
        <end position="185"/>
    </location>
</feature>
<feature type="transmembrane region" description="Helical" evidence="2">
    <location>
        <begin position="61"/>
        <end position="83"/>
    </location>
</feature>
<name>A0AAD2PVE7_9STRA</name>
<feature type="transmembrane region" description="Helical" evidence="2">
    <location>
        <begin position="128"/>
        <end position="146"/>
    </location>
</feature>
<keyword evidence="2" id="KW-1133">Transmembrane helix</keyword>
<feature type="region of interest" description="Disordered" evidence="1">
    <location>
        <begin position="1"/>
        <end position="32"/>
    </location>
</feature>
<comment type="caution">
    <text evidence="3">The sequence shown here is derived from an EMBL/GenBank/DDBJ whole genome shotgun (WGS) entry which is preliminary data.</text>
</comment>
<accession>A0AAD2PVE7</accession>
<evidence type="ECO:0000313" key="4">
    <source>
        <dbReference type="Proteomes" id="UP001295423"/>
    </source>
</evidence>
<feature type="region of interest" description="Disordered" evidence="1">
    <location>
        <begin position="262"/>
        <end position="313"/>
    </location>
</feature>
<organism evidence="3 4">
    <name type="scientific">Cylindrotheca closterium</name>
    <dbReference type="NCBI Taxonomy" id="2856"/>
    <lineage>
        <taxon>Eukaryota</taxon>
        <taxon>Sar</taxon>
        <taxon>Stramenopiles</taxon>
        <taxon>Ochrophyta</taxon>
        <taxon>Bacillariophyta</taxon>
        <taxon>Bacillariophyceae</taxon>
        <taxon>Bacillariophycidae</taxon>
        <taxon>Bacillariales</taxon>
        <taxon>Bacillariaceae</taxon>
        <taxon>Cylindrotheca</taxon>
    </lineage>
</organism>
<sequence length="313" mass="35486">MSSSEAQSNDFDNPWESAANDETYRSTSLRADERATSSADAVAAAPVQGDPRPLSLKNRCIWWNQIFDGFFSALLIIFTFFLYHKNKVDASTTHMDVVTLTLMVLSILLGAILLLRSVIGARFFHFNMSSRPVLVLLYLVTAIVLFTDAKHLPSWIMKLQFERKEVLPLCFLVFAAMEVLLFCFLRHCYASELEDIQDAENLSRYTSRAAGRSPWWWSGGGGRNHRRRDNSDNLEEPLLFGQPSWTNRTSNNYQVRDGVNASSSSSSWWPFSRGVSGQNARDDGSVDYASLNEDWASRSEADPTWWSRDDDGH</sequence>